<feature type="domain" description="CREG-like beta-barrel" evidence="2">
    <location>
        <begin position="55"/>
        <end position="197"/>
    </location>
</feature>
<dbReference type="RefSeq" id="NP_001342251.1">
    <property type="nucleotide sequence ID" value="NM_001355315.1"/>
</dbReference>
<dbReference type="EMBL" id="AE016817">
    <property type="protein sequence ID" value="ADJ41758.1"/>
    <property type="molecule type" value="Genomic_DNA"/>
</dbReference>
<dbReference type="HOGENOM" id="CLU_1255704_0_0_1"/>
<feature type="transmembrane region" description="Helical" evidence="1">
    <location>
        <begin position="35"/>
        <end position="53"/>
    </location>
</feature>
<gene>
    <name evidence="3" type="ORF">AGOS_ADL397CA</name>
    <name evidence="4" type="ORF">AGOS_AFR754W</name>
</gene>
<reference evidence="3" key="3">
    <citation type="submission" date="2012-02" db="EMBL/GenBank/DDBJ databases">
        <authorList>
            <person name="Dietrich F.S."/>
            <person name="Voegeli S."/>
            <person name="Philippsen P."/>
        </authorList>
    </citation>
    <scope>NUCLEOTIDE SEQUENCE</scope>
    <source>
        <strain evidence="3">ATCC 10895</strain>
    </source>
</reference>
<name>D8FGB5_EREGS</name>
<dbReference type="PANTHER" id="PTHR37273">
    <property type="entry name" value="CHROMOSOME 8, WHOLE GENOME SHOTGUN SEQUENCE"/>
    <property type="match status" value="1"/>
</dbReference>
<evidence type="ECO:0000313" key="5">
    <source>
        <dbReference type="Proteomes" id="UP000000591"/>
    </source>
</evidence>
<evidence type="ECO:0000313" key="4">
    <source>
        <dbReference type="EMBL" id="ADJ41800.1"/>
    </source>
</evidence>
<dbReference type="PANTHER" id="PTHR37273:SF1">
    <property type="entry name" value="ADL397C-AP"/>
    <property type="match status" value="1"/>
</dbReference>
<dbReference type="KEGG" id="ago:AGOS_ADL397CA"/>
<sequence>MPCYTTLVIYIIAHSWVSIQLCFSIKERYNTTMTNFLYLVTAFISFASVALTAQSEKEAAAELRSLMSKEKTSFLNTITATDGRPFSLVHYHVSTDRCEGMEKTGEPILIVVDKSPQSHSIRNNGPASFSINDNSIQYKMNGVRSTFYGSFEEQQPTDELKKCFLSVHPDSQALIPGFNPKLPTRFYKLKISGIFNVPGAATNGYHGAVSPSLYAAAVPA</sequence>
<keyword evidence="5" id="KW-1185">Reference proteome</keyword>
<feature type="transmembrane region" description="Helical" evidence="1">
    <location>
        <begin position="6"/>
        <end position="23"/>
    </location>
</feature>
<dbReference type="OrthoDB" id="2138282at2759"/>
<dbReference type="Proteomes" id="UP000000591">
    <property type="component" value="Chromosome VI"/>
</dbReference>
<dbReference type="Proteomes" id="UP000000591">
    <property type="component" value="Chromosome IV"/>
</dbReference>
<dbReference type="InterPro" id="IPR055343">
    <property type="entry name" value="CREG_beta-barrel"/>
</dbReference>
<evidence type="ECO:0000256" key="1">
    <source>
        <dbReference type="SAM" id="Phobius"/>
    </source>
</evidence>
<keyword evidence="1" id="KW-1133">Transmembrane helix</keyword>
<dbReference type="AlphaFoldDB" id="D8FGB5"/>
<dbReference type="InterPro" id="IPR012349">
    <property type="entry name" value="Split_barrel_FMN-bd"/>
</dbReference>
<protein>
    <submittedName>
        <fullName evidence="3">ADL397C-Ap</fullName>
    </submittedName>
    <submittedName>
        <fullName evidence="4">AFR754Wp</fullName>
    </submittedName>
</protein>
<organism evidence="3 5">
    <name type="scientific">Eremothecium gossypii (strain ATCC 10895 / CBS 109.51 / FGSC 9923 / NRRL Y-1056)</name>
    <name type="common">Yeast</name>
    <name type="synonym">Ashbya gossypii</name>
    <dbReference type="NCBI Taxonomy" id="284811"/>
    <lineage>
        <taxon>Eukaryota</taxon>
        <taxon>Fungi</taxon>
        <taxon>Dikarya</taxon>
        <taxon>Ascomycota</taxon>
        <taxon>Saccharomycotina</taxon>
        <taxon>Saccharomycetes</taxon>
        <taxon>Saccharomycetales</taxon>
        <taxon>Saccharomycetaceae</taxon>
        <taxon>Eremothecium</taxon>
    </lineage>
</organism>
<reference evidence="3 5" key="1">
    <citation type="journal article" date="2004" name="Science">
        <title>The Ashbya gossypii genome as a tool for mapping the ancient Saccharomyces cerevisiae genome.</title>
        <authorList>
            <person name="Dietrich F.S."/>
            <person name="Voegeli S."/>
            <person name="Brachat S."/>
            <person name="Lerch A."/>
            <person name="Gates K."/>
            <person name="Steiner S."/>
            <person name="Mohr C."/>
            <person name="Pohlmann R."/>
            <person name="Luedi P."/>
            <person name="Choi S."/>
            <person name="Wing R.A."/>
            <person name="Flavier A."/>
            <person name="Gaffney T.D."/>
            <person name="Philippsen P."/>
        </authorList>
    </citation>
    <scope>NUCLEOTIDE SEQUENCE [LARGE SCALE GENOMIC DNA]</scope>
    <source>
        <strain evidence="3">ATCC 10895</strain>
        <strain evidence="5">ATCC 10895 / CBS 109.51 / FGSC 9923 / NRRL Y-1056</strain>
    </source>
</reference>
<evidence type="ECO:0000313" key="3">
    <source>
        <dbReference type="EMBL" id="ADJ41758.1"/>
    </source>
</evidence>
<dbReference type="SUPFAM" id="SSF50475">
    <property type="entry name" value="FMN-binding split barrel"/>
    <property type="match status" value="1"/>
</dbReference>
<reference key="2">
    <citation type="submission" date="2010-06" db="EMBL/GenBank/DDBJ databases">
        <authorList>
            <person name="Dietrich F.S."/>
            <person name="Voegeli S."/>
            <person name="Philippsen P."/>
        </authorList>
    </citation>
    <scope>NUCLEOTIDE SEQUENCE</scope>
    <source>
        <strain evidence="4">ATCC 10895</strain>
    </source>
</reference>
<accession>D8FGB5</accession>
<dbReference type="KEGG" id="ago:AGOS_AFR754W"/>
<proteinExistence type="predicted"/>
<dbReference type="Gene3D" id="2.30.110.10">
    <property type="entry name" value="Electron Transport, Fmn-binding Protein, Chain A"/>
    <property type="match status" value="1"/>
</dbReference>
<keyword evidence="1" id="KW-0812">Transmembrane</keyword>
<dbReference type="EMBL" id="AE016819">
    <property type="protein sequence ID" value="ADJ41800.1"/>
    <property type="molecule type" value="Genomic_DNA"/>
</dbReference>
<keyword evidence="1" id="KW-0472">Membrane</keyword>
<dbReference type="Pfam" id="PF13883">
    <property type="entry name" value="CREG_beta-barrel"/>
    <property type="match status" value="1"/>
</dbReference>
<reference evidence="5" key="4">
    <citation type="journal article" date="2013" name="G3 (Bethesda)">
        <title>Genomes of Ashbya fungi isolated from insects reveal four mating-type loci, numerous translocations, lack of transposons, and distinct gene duplications.</title>
        <authorList>
            <person name="Dietrich F.S."/>
            <person name="Voegeli S."/>
            <person name="Kuo S."/>
            <person name="Philippsen P."/>
        </authorList>
    </citation>
    <scope>GENOME REANNOTATION</scope>
    <source>
        <strain evidence="5">ATCC 10895 / CBS 109.51 / FGSC 9923 / NRRL Y-1056</strain>
    </source>
</reference>
<dbReference type="GeneID" id="9487602"/>
<evidence type="ECO:0000259" key="2">
    <source>
        <dbReference type="Pfam" id="PF13883"/>
    </source>
</evidence>